<protein>
    <submittedName>
        <fullName evidence="3">Uncharacterized protein</fullName>
    </submittedName>
</protein>
<sequence>MWTGRLRWKCEAILTFEGFCVHSAEGCHSKGHRENAQNGTSSISTDSSLDTYKAESNYNNNYQLQSFEIDEGTKKVRAMPARPPVTKIDHENLEESIRRLRTQDTFHDRTRENEENRKETYNAVIPPPGRQSLVDRQMHYKKPQRGYENSNDLSRQFLQYSQDSVPEVSGHPKEKARPSGEEIIVNLTEEKQALEHKLLEERKEWRTEQRRLKNKITVLEKLSTDFKGSDEGLGKVVRDLQAELAQVEREKETAKSKCKRLERVMEKIVGDMTKHAQNAHSQAGNLELTMNKILHAVDYNSK</sequence>
<evidence type="ECO:0000256" key="1">
    <source>
        <dbReference type="SAM" id="Coils"/>
    </source>
</evidence>
<dbReference type="Proteomes" id="UP000001307">
    <property type="component" value="Unassembled WGS sequence"/>
</dbReference>
<dbReference type="InParanoid" id="E4WRM8"/>
<evidence type="ECO:0000313" key="4">
    <source>
        <dbReference type="Proteomes" id="UP000001307"/>
    </source>
</evidence>
<evidence type="ECO:0000256" key="2">
    <source>
        <dbReference type="SAM" id="MobiDB-lite"/>
    </source>
</evidence>
<dbReference type="OrthoDB" id="10639639at2759"/>
<feature type="region of interest" description="Disordered" evidence="2">
    <location>
        <begin position="28"/>
        <end position="47"/>
    </location>
</feature>
<gene>
    <name evidence="3" type="ORF">GSOID_T00000405001</name>
</gene>
<proteinExistence type="predicted"/>
<evidence type="ECO:0000313" key="3">
    <source>
        <dbReference type="EMBL" id="CBY20410.1"/>
    </source>
</evidence>
<dbReference type="AlphaFoldDB" id="E4WRM8"/>
<reference evidence="3" key="1">
    <citation type="journal article" date="2010" name="Science">
        <title>Plasticity of animal genome architecture unmasked by rapid evolution of a pelagic tunicate.</title>
        <authorList>
            <person name="Denoeud F."/>
            <person name="Henriet S."/>
            <person name="Mungpakdee S."/>
            <person name="Aury J.M."/>
            <person name="Da Silva C."/>
            <person name="Brinkmann H."/>
            <person name="Mikhaleva J."/>
            <person name="Olsen L.C."/>
            <person name="Jubin C."/>
            <person name="Canestro C."/>
            <person name="Bouquet J.M."/>
            <person name="Danks G."/>
            <person name="Poulain J."/>
            <person name="Campsteijn C."/>
            <person name="Adamski M."/>
            <person name="Cross I."/>
            <person name="Yadetie F."/>
            <person name="Muffato M."/>
            <person name="Louis A."/>
            <person name="Butcher S."/>
            <person name="Tsagkogeorga G."/>
            <person name="Konrad A."/>
            <person name="Singh S."/>
            <person name="Jensen M.F."/>
            <person name="Cong E.H."/>
            <person name="Eikeseth-Otteraa H."/>
            <person name="Noel B."/>
            <person name="Anthouard V."/>
            <person name="Porcel B.M."/>
            <person name="Kachouri-Lafond R."/>
            <person name="Nishino A."/>
            <person name="Ugolini M."/>
            <person name="Chourrout P."/>
            <person name="Nishida H."/>
            <person name="Aasland R."/>
            <person name="Huzurbazar S."/>
            <person name="Westhof E."/>
            <person name="Delsuc F."/>
            <person name="Lehrach H."/>
            <person name="Reinhardt R."/>
            <person name="Weissenbach J."/>
            <person name="Roy S.W."/>
            <person name="Artiguenave F."/>
            <person name="Postlethwait J.H."/>
            <person name="Manak J.R."/>
            <person name="Thompson E.M."/>
            <person name="Jaillon O."/>
            <person name="Du Pasquier L."/>
            <person name="Boudinot P."/>
            <person name="Liberles D.A."/>
            <person name="Volff J.N."/>
            <person name="Philippe H."/>
            <person name="Lenhard B."/>
            <person name="Roest Crollius H."/>
            <person name="Wincker P."/>
            <person name="Chourrout D."/>
        </authorList>
    </citation>
    <scope>NUCLEOTIDE SEQUENCE [LARGE SCALE GENOMIC DNA]</scope>
</reference>
<dbReference type="EMBL" id="FN653015">
    <property type="protein sequence ID" value="CBY20410.1"/>
    <property type="molecule type" value="Genomic_DNA"/>
</dbReference>
<keyword evidence="1" id="KW-0175">Coiled coil</keyword>
<keyword evidence="4" id="KW-1185">Reference proteome</keyword>
<organism evidence="3">
    <name type="scientific">Oikopleura dioica</name>
    <name type="common">Tunicate</name>
    <dbReference type="NCBI Taxonomy" id="34765"/>
    <lineage>
        <taxon>Eukaryota</taxon>
        <taxon>Metazoa</taxon>
        <taxon>Chordata</taxon>
        <taxon>Tunicata</taxon>
        <taxon>Appendicularia</taxon>
        <taxon>Copelata</taxon>
        <taxon>Oikopleuridae</taxon>
        <taxon>Oikopleura</taxon>
    </lineage>
</organism>
<feature type="coiled-coil region" evidence="1">
    <location>
        <begin position="184"/>
        <end position="264"/>
    </location>
</feature>
<name>E4WRM8_OIKDI</name>
<accession>E4WRM8</accession>